<keyword evidence="3" id="KW-1185">Reference proteome</keyword>
<evidence type="ECO:0000313" key="3">
    <source>
        <dbReference type="Proteomes" id="UP000299102"/>
    </source>
</evidence>
<organism evidence="2 3">
    <name type="scientific">Eumeta variegata</name>
    <name type="common">Bagworm moth</name>
    <name type="synonym">Eumeta japonica</name>
    <dbReference type="NCBI Taxonomy" id="151549"/>
    <lineage>
        <taxon>Eukaryota</taxon>
        <taxon>Metazoa</taxon>
        <taxon>Ecdysozoa</taxon>
        <taxon>Arthropoda</taxon>
        <taxon>Hexapoda</taxon>
        <taxon>Insecta</taxon>
        <taxon>Pterygota</taxon>
        <taxon>Neoptera</taxon>
        <taxon>Endopterygota</taxon>
        <taxon>Lepidoptera</taxon>
        <taxon>Glossata</taxon>
        <taxon>Ditrysia</taxon>
        <taxon>Tineoidea</taxon>
        <taxon>Psychidae</taxon>
        <taxon>Oiketicinae</taxon>
        <taxon>Eumeta</taxon>
    </lineage>
</organism>
<protein>
    <submittedName>
        <fullName evidence="2">Uncharacterized protein</fullName>
    </submittedName>
</protein>
<feature type="compositionally biased region" description="Low complexity" evidence="1">
    <location>
        <begin position="22"/>
        <end position="35"/>
    </location>
</feature>
<evidence type="ECO:0000313" key="2">
    <source>
        <dbReference type="EMBL" id="GBP07044.1"/>
    </source>
</evidence>
<dbReference type="EMBL" id="BGZK01000024">
    <property type="protein sequence ID" value="GBP07044.1"/>
    <property type="molecule type" value="Genomic_DNA"/>
</dbReference>
<evidence type="ECO:0000256" key="1">
    <source>
        <dbReference type="SAM" id="MobiDB-lite"/>
    </source>
</evidence>
<proteinExistence type="predicted"/>
<gene>
    <name evidence="2" type="ORF">EVAR_4462_1</name>
</gene>
<name>A0A4C1SYN7_EUMVA</name>
<dbReference type="AlphaFoldDB" id="A0A4C1SYN7"/>
<comment type="caution">
    <text evidence="2">The sequence shown here is derived from an EMBL/GenBank/DDBJ whole genome shotgun (WGS) entry which is preliminary data.</text>
</comment>
<accession>A0A4C1SYN7</accession>
<dbReference type="Proteomes" id="UP000299102">
    <property type="component" value="Unassembled WGS sequence"/>
</dbReference>
<sequence>MYTSKPICVERVGSASQKPQEAAAAARPPAATAGRAFAAPRSVTINMVVRMRRRPKSPFDVQPPASWWRATSAYPAPSAISSPAHPAGIWRFLRKPAEAIFQGDGTGKSSSRLSFKAF</sequence>
<feature type="region of interest" description="Disordered" evidence="1">
    <location>
        <begin position="12"/>
        <end position="35"/>
    </location>
</feature>
<reference evidence="2 3" key="1">
    <citation type="journal article" date="2019" name="Commun. Biol.">
        <title>The bagworm genome reveals a unique fibroin gene that provides high tensile strength.</title>
        <authorList>
            <person name="Kono N."/>
            <person name="Nakamura H."/>
            <person name="Ohtoshi R."/>
            <person name="Tomita M."/>
            <person name="Numata K."/>
            <person name="Arakawa K."/>
        </authorList>
    </citation>
    <scope>NUCLEOTIDE SEQUENCE [LARGE SCALE GENOMIC DNA]</scope>
</reference>